<accession>C0D0M2</accession>
<protein>
    <submittedName>
        <fullName evidence="1">Uncharacterized protein</fullName>
    </submittedName>
</protein>
<dbReference type="HOGENOM" id="CLU_3249299_0_0_9"/>
<comment type="caution">
    <text evidence="1">The sequence shown here is derived from an EMBL/GenBank/DDBJ whole genome shotgun (WGS) entry which is preliminary data.</text>
</comment>
<evidence type="ECO:0000313" key="1">
    <source>
        <dbReference type="EMBL" id="EEG55131.1"/>
    </source>
</evidence>
<reference evidence="1 2" key="1">
    <citation type="submission" date="2009-02" db="EMBL/GenBank/DDBJ databases">
        <title>Draft genome sequence of Clostridium asparagiforme (DSM 15981).</title>
        <authorList>
            <person name="Sudarsanam P."/>
            <person name="Ley R."/>
            <person name="Guruge J."/>
            <person name="Turnbaugh P.J."/>
            <person name="Mahowald M."/>
            <person name="Liep D."/>
            <person name="Gordon J."/>
        </authorList>
    </citation>
    <scope>NUCLEOTIDE SEQUENCE [LARGE SCALE GENOMIC DNA]</scope>
    <source>
        <strain evidence="1 2">DSM 15981</strain>
    </source>
</reference>
<dbReference type="EMBL" id="ACCJ01000174">
    <property type="protein sequence ID" value="EEG55131.1"/>
    <property type="molecule type" value="Genomic_DNA"/>
</dbReference>
<sequence length="42" mass="4850">MYVFTNFIQIVVYHNFSICQAVMKNIFPHMIKYSNSSDGSSS</sequence>
<dbReference type="AlphaFoldDB" id="C0D0M2"/>
<evidence type="ECO:0000313" key="2">
    <source>
        <dbReference type="Proteomes" id="UP000004756"/>
    </source>
</evidence>
<dbReference type="Proteomes" id="UP000004756">
    <property type="component" value="Unassembled WGS sequence"/>
</dbReference>
<gene>
    <name evidence="1" type="ORF">CLOSTASPAR_02808</name>
</gene>
<organism evidence="1 2">
    <name type="scientific">[Clostridium] asparagiforme DSM 15981</name>
    <dbReference type="NCBI Taxonomy" id="518636"/>
    <lineage>
        <taxon>Bacteria</taxon>
        <taxon>Bacillati</taxon>
        <taxon>Bacillota</taxon>
        <taxon>Clostridia</taxon>
        <taxon>Lachnospirales</taxon>
        <taxon>Lachnospiraceae</taxon>
        <taxon>Enterocloster</taxon>
    </lineage>
</organism>
<keyword evidence="2" id="KW-1185">Reference proteome</keyword>
<name>C0D0M2_9FIRM</name>
<proteinExistence type="predicted"/>